<dbReference type="Proteomes" id="UP000237000">
    <property type="component" value="Unassembled WGS sequence"/>
</dbReference>
<keyword evidence="2" id="KW-1185">Reference proteome</keyword>
<name>A0A2P5FUY6_TREOI</name>
<gene>
    <name evidence="1" type="ORF">TorRG33x02_023440</name>
</gene>
<proteinExistence type="predicted"/>
<feature type="non-terminal residue" evidence="1">
    <location>
        <position position="1"/>
    </location>
</feature>
<dbReference type="AlphaFoldDB" id="A0A2P5FUY6"/>
<accession>A0A2P5FUY6</accession>
<sequence length="36" mass="3742">NKLVTSEDILGSGNRALLSWLVSNNSPPKASSASID</sequence>
<evidence type="ECO:0000313" key="1">
    <source>
        <dbReference type="EMBL" id="POO01567.1"/>
    </source>
</evidence>
<evidence type="ECO:0000313" key="2">
    <source>
        <dbReference type="Proteomes" id="UP000237000"/>
    </source>
</evidence>
<dbReference type="EMBL" id="JXTC01000007">
    <property type="protein sequence ID" value="POO01567.1"/>
    <property type="molecule type" value="Genomic_DNA"/>
</dbReference>
<comment type="caution">
    <text evidence="1">The sequence shown here is derived from an EMBL/GenBank/DDBJ whole genome shotgun (WGS) entry which is preliminary data.</text>
</comment>
<organism evidence="1 2">
    <name type="scientific">Trema orientale</name>
    <name type="common">Charcoal tree</name>
    <name type="synonym">Celtis orientalis</name>
    <dbReference type="NCBI Taxonomy" id="63057"/>
    <lineage>
        <taxon>Eukaryota</taxon>
        <taxon>Viridiplantae</taxon>
        <taxon>Streptophyta</taxon>
        <taxon>Embryophyta</taxon>
        <taxon>Tracheophyta</taxon>
        <taxon>Spermatophyta</taxon>
        <taxon>Magnoliopsida</taxon>
        <taxon>eudicotyledons</taxon>
        <taxon>Gunneridae</taxon>
        <taxon>Pentapetalae</taxon>
        <taxon>rosids</taxon>
        <taxon>fabids</taxon>
        <taxon>Rosales</taxon>
        <taxon>Cannabaceae</taxon>
        <taxon>Trema</taxon>
    </lineage>
</organism>
<reference evidence="2" key="1">
    <citation type="submission" date="2016-06" db="EMBL/GenBank/DDBJ databases">
        <title>Parallel loss of symbiosis genes in relatives of nitrogen-fixing non-legume Parasponia.</title>
        <authorList>
            <person name="Van Velzen R."/>
            <person name="Holmer R."/>
            <person name="Bu F."/>
            <person name="Rutten L."/>
            <person name="Van Zeijl A."/>
            <person name="Liu W."/>
            <person name="Santuari L."/>
            <person name="Cao Q."/>
            <person name="Sharma T."/>
            <person name="Shen D."/>
            <person name="Roswanjaya Y."/>
            <person name="Wardhani T."/>
            <person name="Kalhor M.S."/>
            <person name="Jansen J."/>
            <person name="Van den Hoogen J."/>
            <person name="Gungor B."/>
            <person name="Hartog M."/>
            <person name="Hontelez J."/>
            <person name="Verver J."/>
            <person name="Yang W.-C."/>
            <person name="Schijlen E."/>
            <person name="Repin R."/>
            <person name="Schilthuizen M."/>
            <person name="Schranz E."/>
            <person name="Heidstra R."/>
            <person name="Miyata K."/>
            <person name="Fedorova E."/>
            <person name="Kohlen W."/>
            <person name="Bisseling T."/>
            <person name="Smit S."/>
            <person name="Geurts R."/>
        </authorList>
    </citation>
    <scope>NUCLEOTIDE SEQUENCE [LARGE SCALE GENOMIC DNA]</scope>
    <source>
        <strain evidence="2">cv. RG33-2</strain>
    </source>
</reference>
<protein>
    <submittedName>
        <fullName evidence="1">Uncharacterized protein</fullName>
    </submittedName>
</protein>
<dbReference type="InParanoid" id="A0A2P5FUY6"/>